<feature type="region of interest" description="Disordered" evidence="1">
    <location>
        <begin position="251"/>
        <end position="360"/>
    </location>
</feature>
<keyword evidence="3" id="KW-1185">Reference proteome</keyword>
<evidence type="ECO:0000313" key="3">
    <source>
        <dbReference type="Proteomes" id="UP001239994"/>
    </source>
</evidence>
<gene>
    <name evidence="2" type="ORF">P4O66_017474</name>
</gene>
<dbReference type="AlphaFoldDB" id="A0AAD9DPG4"/>
<reference evidence="2" key="1">
    <citation type="submission" date="2023-03" db="EMBL/GenBank/DDBJ databases">
        <title>Electrophorus voltai genome.</title>
        <authorList>
            <person name="Bian C."/>
        </authorList>
    </citation>
    <scope>NUCLEOTIDE SEQUENCE</scope>
    <source>
        <strain evidence="2">CB-2022</strain>
        <tissue evidence="2">Muscle</tissue>
    </source>
</reference>
<name>A0AAD9DPG4_9TELE</name>
<evidence type="ECO:0000256" key="1">
    <source>
        <dbReference type="SAM" id="MobiDB-lite"/>
    </source>
</evidence>
<feature type="region of interest" description="Disordered" evidence="1">
    <location>
        <begin position="118"/>
        <end position="213"/>
    </location>
</feature>
<sequence>MRHQRDGLSSEHVHGSAAWTISGSRGLRLHVLTRVRGAPWEAQRTHECRLSSPTAADGKVSRHRRVFARPGDPLRCTETSALLIVSQSHNFTVSQPRSLTVSQPHKLTVSQPHNLTVSLCPEIQGDPRPSRRCSSQARGKKEASRRAEEGRKGGGPAARRESEERSGAAGRGEKTWRACSSMARKRERPVFARQPNTAPAHPHTEHGDQAQLAPDTPSCRVVWRLRRAENCAVGATPILHLYLPHSQLSDVGGNATAEHSSSENDKRLDNKAKEQQDITGTSQRRTKGQQQQNITTLQRQRDTTSDQKNTTARDEEHGTGNRKEYDIMAQPAITEDEQIHRKDDGKQDVTEGKQRHDITQGTPHDIIDREESKPNGTRHDDITQACDAVEGGRQQGCSGNSSSDDMNGTIPRVSRTELDKADLPQTFTEKQERRHQRIVEKRGNVTPGKPGFRGVRVRAARTWSPNSEAQSPQRKIQPLPTVLFPFAVMPTATHTPLLTRALPSVYGTVSGYRVGMFHIPELFRAKTQTTGASFVEREIKTTKKVPRCPETTGNHCASNMGIRGTAEHRPEIMSSEWGTLPRKVKTTKTFVWGPWGPQETKSVYELHTPNNRCQSSD</sequence>
<proteinExistence type="predicted"/>
<evidence type="ECO:0000313" key="2">
    <source>
        <dbReference type="EMBL" id="KAK1787097.1"/>
    </source>
</evidence>
<protein>
    <submittedName>
        <fullName evidence="2">Uncharacterized protein</fullName>
    </submittedName>
</protein>
<feature type="compositionally biased region" description="Low complexity" evidence="1">
    <location>
        <begin position="289"/>
        <end position="298"/>
    </location>
</feature>
<feature type="compositionally biased region" description="Basic and acidic residues" evidence="1">
    <location>
        <begin position="139"/>
        <end position="176"/>
    </location>
</feature>
<dbReference type="Proteomes" id="UP001239994">
    <property type="component" value="Unassembled WGS sequence"/>
</dbReference>
<accession>A0AAD9DPG4</accession>
<feature type="compositionally biased region" description="Basic and acidic residues" evidence="1">
    <location>
        <begin position="260"/>
        <end position="276"/>
    </location>
</feature>
<organism evidence="2 3">
    <name type="scientific">Electrophorus voltai</name>
    <dbReference type="NCBI Taxonomy" id="2609070"/>
    <lineage>
        <taxon>Eukaryota</taxon>
        <taxon>Metazoa</taxon>
        <taxon>Chordata</taxon>
        <taxon>Craniata</taxon>
        <taxon>Vertebrata</taxon>
        <taxon>Euteleostomi</taxon>
        <taxon>Actinopterygii</taxon>
        <taxon>Neopterygii</taxon>
        <taxon>Teleostei</taxon>
        <taxon>Ostariophysi</taxon>
        <taxon>Gymnotiformes</taxon>
        <taxon>Gymnotoidei</taxon>
        <taxon>Gymnotidae</taxon>
        <taxon>Electrophorus</taxon>
    </lineage>
</organism>
<feature type="compositionally biased region" description="Basic and acidic residues" evidence="1">
    <location>
        <begin position="337"/>
        <end position="358"/>
    </location>
</feature>
<feature type="compositionally biased region" description="Basic and acidic residues" evidence="1">
    <location>
        <begin position="299"/>
        <end position="326"/>
    </location>
</feature>
<dbReference type="EMBL" id="JAROKS010000024">
    <property type="protein sequence ID" value="KAK1787097.1"/>
    <property type="molecule type" value="Genomic_DNA"/>
</dbReference>
<comment type="caution">
    <text evidence="2">The sequence shown here is derived from an EMBL/GenBank/DDBJ whole genome shotgun (WGS) entry which is preliminary data.</text>
</comment>